<feature type="domain" description="ABC3 transporter permease C-terminal" evidence="7">
    <location>
        <begin position="291"/>
        <end position="404"/>
    </location>
</feature>
<evidence type="ECO:0000256" key="4">
    <source>
        <dbReference type="ARBA" id="ARBA00022989"/>
    </source>
</evidence>
<organism evidence="9 10">
    <name type="scientific">Roseivirga misakiensis</name>
    <dbReference type="NCBI Taxonomy" id="1563681"/>
    <lineage>
        <taxon>Bacteria</taxon>
        <taxon>Pseudomonadati</taxon>
        <taxon>Bacteroidota</taxon>
        <taxon>Cytophagia</taxon>
        <taxon>Cytophagales</taxon>
        <taxon>Roseivirgaceae</taxon>
        <taxon>Roseivirga</taxon>
    </lineage>
</organism>
<dbReference type="AlphaFoldDB" id="A0A1E5T2C5"/>
<dbReference type="InterPro" id="IPR050250">
    <property type="entry name" value="Macrolide_Exporter_MacB"/>
</dbReference>
<protein>
    <submittedName>
        <fullName evidence="9">Uncharacterized protein</fullName>
    </submittedName>
</protein>
<evidence type="ECO:0000259" key="8">
    <source>
        <dbReference type="Pfam" id="PF12704"/>
    </source>
</evidence>
<feature type="transmembrane region" description="Helical" evidence="6">
    <location>
        <begin position="284"/>
        <end position="307"/>
    </location>
</feature>
<dbReference type="PROSITE" id="PS51257">
    <property type="entry name" value="PROKAR_LIPOPROTEIN"/>
    <property type="match status" value="1"/>
</dbReference>
<keyword evidence="4 6" id="KW-1133">Transmembrane helix</keyword>
<dbReference type="GO" id="GO:0005886">
    <property type="term" value="C:plasma membrane"/>
    <property type="evidence" value="ECO:0007669"/>
    <property type="project" value="UniProtKB-SubCell"/>
</dbReference>
<dbReference type="Proteomes" id="UP000095552">
    <property type="component" value="Unassembled WGS sequence"/>
</dbReference>
<feature type="transmembrane region" description="Helical" evidence="6">
    <location>
        <begin position="669"/>
        <end position="690"/>
    </location>
</feature>
<feature type="transmembrane region" description="Helical" evidence="6">
    <location>
        <begin position="422"/>
        <end position="445"/>
    </location>
</feature>
<feature type="domain" description="MacB-like periplasmic core" evidence="8">
    <location>
        <begin position="21"/>
        <end position="246"/>
    </location>
</feature>
<dbReference type="PANTHER" id="PTHR30572:SF18">
    <property type="entry name" value="ABC-TYPE MACROLIDE FAMILY EXPORT SYSTEM PERMEASE COMPONENT 2"/>
    <property type="match status" value="1"/>
</dbReference>
<name>A0A1E5T2C5_9BACT</name>
<dbReference type="Pfam" id="PF02687">
    <property type="entry name" value="FtsX"/>
    <property type="match status" value="2"/>
</dbReference>
<evidence type="ECO:0000256" key="3">
    <source>
        <dbReference type="ARBA" id="ARBA00022692"/>
    </source>
</evidence>
<feature type="domain" description="ABC3 transporter permease C-terminal" evidence="7">
    <location>
        <begin position="669"/>
        <end position="782"/>
    </location>
</feature>
<accession>A0A1E5T2C5</accession>
<dbReference type="InterPro" id="IPR003838">
    <property type="entry name" value="ABC3_permease_C"/>
</dbReference>
<evidence type="ECO:0000313" key="10">
    <source>
        <dbReference type="Proteomes" id="UP000095552"/>
    </source>
</evidence>
<evidence type="ECO:0000259" key="7">
    <source>
        <dbReference type="Pfam" id="PF02687"/>
    </source>
</evidence>
<dbReference type="PANTHER" id="PTHR30572">
    <property type="entry name" value="MEMBRANE COMPONENT OF TRANSPORTER-RELATED"/>
    <property type="match status" value="1"/>
</dbReference>
<dbReference type="EMBL" id="MDGQ01000005">
    <property type="protein sequence ID" value="OEK05522.1"/>
    <property type="molecule type" value="Genomic_DNA"/>
</dbReference>
<keyword evidence="5 6" id="KW-0472">Membrane</keyword>
<proteinExistence type="predicted"/>
<dbReference type="InterPro" id="IPR025857">
    <property type="entry name" value="MacB_PCD"/>
</dbReference>
<dbReference type="Pfam" id="PF12704">
    <property type="entry name" value="MacB_PCD"/>
    <property type="match status" value="1"/>
</dbReference>
<evidence type="ECO:0000313" key="9">
    <source>
        <dbReference type="EMBL" id="OEK05522.1"/>
    </source>
</evidence>
<comment type="subcellular location">
    <subcellularLocation>
        <location evidence="1">Cell membrane</location>
        <topology evidence="1">Multi-pass membrane protein</topology>
    </subcellularLocation>
</comment>
<feature type="transmembrane region" description="Helical" evidence="6">
    <location>
        <begin position="20"/>
        <end position="41"/>
    </location>
</feature>
<keyword evidence="10" id="KW-1185">Reference proteome</keyword>
<dbReference type="RefSeq" id="WP_069837025.1">
    <property type="nucleotide sequence ID" value="NZ_MDGQ01000005.1"/>
</dbReference>
<keyword evidence="2" id="KW-1003">Cell membrane</keyword>
<comment type="caution">
    <text evidence="9">The sequence shown here is derived from an EMBL/GenBank/DDBJ whole genome shotgun (WGS) entry which is preliminary data.</text>
</comment>
<gene>
    <name evidence="9" type="ORF">BFP71_09610</name>
</gene>
<feature type="transmembrane region" description="Helical" evidence="6">
    <location>
        <begin position="340"/>
        <end position="359"/>
    </location>
</feature>
<evidence type="ECO:0000256" key="1">
    <source>
        <dbReference type="ARBA" id="ARBA00004651"/>
    </source>
</evidence>
<feature type="transmembrane region" description="Helical" evidence="6">
    <location>
        <begin position="710"/>
        <end position="730"/>
    </location>
</feature>
<feature type="transmembrane region" description="Helical" evidence="6">
    <location>
        <begin position="379"/>
        <end position="401"/>
    </location>
</feature>
<sequence length="789" mass="88500">MFKHNLLISFRSFKRFKGTFLINLFGLASGLACTFLIYLWVSDEMNTDKFYENEDRIYQILSNRIDNGQIVTRTSMPGRLSEELMARFPEVEAASMVWTPEIFGTKGYVTLEEEQIRARPQYVNPAYIQVTSLPLVSGNTKTALKNESDVLISESLAIKLYGTTENLIGNTIDWNESRATTGVYMIAGVFKNLPKNSTLQFDLLLNVEVMMKAYKYMENWGNTNPDALVLLKEGASPDDFNKKIEKLIQSKVQKSKTTLFAQKFSERYLNGNYENGEVAGGRIAYVNLFSIVALIILVIACINFMNLSTAKAASRLKEIGVKKAIGAQRRTLIGQYFTESFLLTFLGVVIAFIIVNAILPQFNQATGKSLSVNLSLKELGFIGLIMLITGILAGSYPALYLSRLKTTESLKGKLVKNFSELMVRKGLVVFQFAVSVILIFSVLIISKQVDYIQKKNLGYDRNNVVKFDNTGIDDSAYEGFLASLETISGVISTASTGHDLTGDHGSTRLSWPGQDPDQNFQFINLEMSSGFIETMGIELIQGRTFERNRQNEEGKIIFNETAIKLMGLKDPIGKVIKLWGDEREIIGVVKDFHAESLYETIQPTLIQAYPILNSTIVKIQGGTIANTLGQIEDKFKEFSKGLPFEYKFLDTDYMAMYKSEQRISMLSKFFAAVAIIISCLGLLGLTIFTAERRTKEIGIRKVLGSGNWRIVRLLSMDFTKMVTLSLLIGLPTSYLMAERWLQGFAYGTKLTPMYSIFCGVFILAIAWFTVGFHTLKAARRNPVTTLRSE</sequence>
<evidence type="ECO:0000256" key="2">
    <source>
        <dbReference type="ARBA" id="ARBA00022475"/>
    </source>
</evidence>
<evidence type="ECO:0000256" key="5">
    <source>
        <dbReference type="ARBA" id="ARBA00023136"/>
    </source>
</evidence>
<reference evidence="9 10" key="1">
    <citation type="submission" date="2016-08" db="EMBL/GenBank/DDBJ databases">
        <title>Draft genome of Fabibacter sp. strain SK-8.</title>
        <authorList>
            <person name="Wong S.-K."/>
            <person name="Hamasaki K."/>
            <person name="Yoshizawa S."/>
        </authorList>
    </citation>
    <scope>NUCLEOTIDE SEQUENCE [LARGE SCALE GENOMIC DNA]</scope>
    <source>
        <strain evidence="9 10">SK-8</strain>
    </source>
</reference>
<feature type="transmembrane region" description="Helical" evidence="6">
    <location>
        <begin position="750"/>
        <end position="770"/>
    </location>
</feature>
<dbReference type="STRING" id="1563681.BFP71_09610"/>
<keyword evidence="3 6" id="KW-0812">Transmembrane</keyword>
<dbReference type="GO" id="GO:0022857">
    <property type="term" value="F:transmembrane transporter activity"/>
    <property type="evidence" value="ECO:0007669"/>
    <property type="project" value="TreeGrafter"/>
</dbReference>
<evidence type="ECO:0000256" key="6">
    <source>
        <dbReference type="SAM" id="Phobius"/>
    </source>
</evidence>